<evidence type="ECO:0000313" key="9">
    <source>
        <dbReference type="Proteomes" id="UP000294581"/>
    </source>
</evidence>
<evidence type="ECO:0000256" key="4">
    <source>
        <dbReference type="ARBA" id="ARBA00023125"/>
    </source>
</evidence>
<gene>
    <name evidence="8" type="ORF">C7445_101196</name>
</gene>
<dbReference type="InterPro" id="IPR013249">
    <property type="entry name" value="RNA_pol_sigma70_r4_t2"/>
</dbReference>
<dbReference type="Gene3D" id="1.10.10.10">
    <property type="entry name" value="Winged helix-like DNA-binding domain superfamily/Winged helix DNA-binding domain"/>
    <property type="match status" value="1"/>
</dbReference>
<dbReference type="AlphaFoldDB" id="A0A4R8LWW9"/>
<dbReference type="SUPFAM" id="SSF88659">
    <property type="entry name" value="Sigma3 and sigma4 domains of RNA polymerase sigma factors"/>
    <property type="match status" value="1"/>
</dbReference>
<dbReference type="PANTHER" id="PTHR43133">
    <property type="entry name" value="RNA POLYMERASE ECF-TYPE SIGMA FACTO"/>
    <property type="match status" value="1"/>
</dbReference>
<dbReference type="PANTHER" id="PTHR43133:SF8">
    <property type="entry name" value="RNA POLYMERASE SIGMA FACTOR HI_1459-RELATED"/>
    <property type="match status" value="1"/>
</dbReference>
<dbReference type="InterPro" id="IPR013324">
    <property type="entry name" value="RNA_pol_sigma_r3/r4-like"/>
</dbReference>
<keyword evidence="3" id="KW-0731">Sigma factor</keyword>
<dbReference type="NCBIfam" id="TIGR02937">
    <property type="entry name" value="sigma70-ECF"/>
    <property type="match status" value="1"/>
</dbReference>
<feature type="domain" description="RNA polymerase sigma-70 region 2" evidence="6">
    <location>
        <begin position="15"/>
        <end position="81"/>
    </location>
</feature>
<protein>
    <submittedName>
        <fullName evidence="8">RNA polymerase sigma (SigX) subunit</fullName>
    </submittedName>
</protein>
<accession>A0A4R8LWW9</accession>
<dbReference type="InterPro" id="IPR014284">
    <property type="entry name" value="RNA_pol_sigma-70_dom"/>
</dbReference>
<dbReference type="EMBL" id="SORF01000001">
    <property type="protein sequence ID" value="TDY51196.1"/>
    <property type="molecule type" value="Genomic_DNA"/>
</dbReference>
<evidence type="ECO:0000313" key="8">
    <source>
        <dbReference type="EMBL" id="TDY51196.1"/>
    </source>
</evidence>
<dbReference type="InterPro" id="IPR007627">
    <property type="entry name" value="RNA_pol_sigma70_r2"/>
</dbReference>
<dbReference type="InterPro" id="IPR039425">
    <property type="entry name" value="RNA_pol_sigma-70-like"/>
</dbReference>
<evidence type="ECO:0000259" key="7">
    <source>
        <dbReference type="Pfam" id="PF08281"/>
    </source>
</evidence>
<name>A0A4R8LWW9_9BACL</name>
<dbReference type="InterPro" id="IPR036388">
    <property type="entry name" value="WH-like_DNA-bd_sf"/>
</dbReference>
<evidence type="ECO:0000256" key="2">
    <source>
        <dbReference type="ARBA" id="ARBA00023015"/>
    </source>
</evidence>
<proteinExistence type="inferred from homology"/>
<keyword evidence="9" id="KW-1185">Reference proteome</keyword>
<dbReference type="CDD" id="cd06171">
    <property type="entry name" value="Sigma70_r4"/>
    <property type="match status" value="1"/>
</dbReference>
<dbReference type="GO" id="GO:0003677">
    <property type="term" value="F:DNA binding"/>
    <property type="evidence" value="ECO:0007669"/>
    <property type="project" value="UniProtKB-KW"/>
</dbReference>
<comment type="caution">
    <text evidence="8">The sequence shown here is derived from an EMBL/GenBank/DDBJ whole genome shotgun (WGS) entry which is preliminary data.</text>
</comment>
<evidence type="ECO:0000259" key="6">
    <source>
        <dbReference type="Pfam" id="PF04542"/>
    </source>
</evidence>
<dbReference type="RefSeq" id="WP_166668926.1">
    <property type="nucleotide sequence ID" value="NZ_BSUS01000001.1"/>
</dbReference>
<reference evidence="8 9" key="1">
    <citation type="submission" date="2019-03" db="EMBL/GenBank/DDBJ databases">
        <title>Genomic Encyclopedia of Type Strains, Phase IV (KMG-IV): sequencing the most valuable type-strain genomes for metagenomic binning, comparative biology and taxonomic classification.</title>
        <authorList>
            <person name="Goeker M."/>
        </authorList>
    </citation>
    <scope>NUCLEOTIDE SEQUENCE [LARGE SCALE GENOMIC DNA]</scope>
    <source>
        <strain evidence="8 9">DSM 17974</strain>
    </source>
</reference>
<keyword evidence="5" id="KW-0804">Transcription</keyword>
<keyword evidence="2" id="KW-0805">Transcription regulation</keyword>
<dbReference type="Pfam" id="PF04542">
    <property type="entry name" value="Sigma70_r2"/>
    <property type="match status" value="1"/>
</dbReference>
<sequence>MEAYPPAVREEVSRLYERYADDVYRYARFALGGEDDAYDVVQEVFLRALRGWSRFRGEASERTWLLQIARNVMCDKFRRRRSEQAALRCAPVPDSKWQHTVEASVVIESAIRRLRDSYQQVVILRHIEGLTVEETAQVLGWNENKVRSTTHRALVKLRDMLSDDDETEVGGH</sequence>
<keyword evidence="4" id="KW-0238">DNA-binding</keyword>
<comment type="similarity">
    <text evidence="1">Belongs to the sigma-70 factor family. ECF subfamily.</text>
</comment>
<dbReference type="GO" id="GO:0016987">
    <property type="term" value="F:sigma factor activity"/>
    <property type="evidence" value="ECO:0007669"/>
    <property type="project" value="UniProtKB-KW"/>
</dbReference>
<dbReference type="InterPro" id="IPR013325">
    <property type="entry name" value="RNA_pol_sigma_r2"/>
</dbReference>
<organism evidence="8 9">
    <name type="scientific">Alicyclobacillus sacchari</name>
    <dbReference type="NCBI Taxonomy" id="392010"/>
    <lineage>
        <taxon>Bacteria</taxon>
        <taxon>Bacillati</taxon>
        <taxon>Bacillota</taxon>
        <taxon>Bacilli</taxon>
        <taxon>Bacillales</taxon>
        <taxon>Alicyclobacillaceae</taxon>
        <taxon>Alicyclobacillus</taxon>
    </lineage>
</organism>
<evidence type="ECO:0000256" key="5">
    <source>
        <dbReference type="ARBA" id="ARBA00023163"/>
    </source>
</evidence>
<evidence type="ECO:0000256" key="3">
    <source>
        <dbReference type="ARBA" id="ARBA00023082"/>
    </source>
</evidence>
<dbReference type="GO" id="GO:0006352">
    <property type="term" value="P:DNA-templated transcription initiation"/>
    <property type="evidence" value="ECO:0007669"/>
    <property type="project" value="InterPro"/>
</dbReference>
<dbReference type="Proteomes" id="UP000294581">
    <property type="component" value="Unassembled WGS sequence"/>
</dbReference>
<feature type="domain" description="RNA polymerase sigma factor 70 region 4 type 2" evidence="7">
    <location>
        <begin position="107"/>
        <end position="157"/>
    </location>
</feature>
<dbReference type="SUPFAM" id="SSF88946">
    <property type="entry name" value="Sigma2 domain of RNA polymerase sigma factors"/>
    <property type="match status" value="1"/>
</dbReference>
<dbReference type="Pfam" id="PF08281">
    <property type="entry name" value="Sigma70_r4_2"/>
    <property type="match status" value="1"/>
</dbReference>
<dbReference type="Gene3D" id="1.10.1740.10">
    <property type="match status" value="1"/>
</dbReference>
<evidence type="ECO:0000256" key="1">
    <source>
        <dbReference type="ARBA" id="ARBA00010641"/>
    </source>
</evidence>